<dbReference type="Proteomes" id="UP000193136">
    <property type="component" value="Unassembled WGS sequence"/>
</dbReference>
<evidence type="ECO:0000256" key="1">
    <source>
        <dbReference type="ARBA" id="ARBA00006115"/>
    </source>
</evidence>
<dbReference type="GO" id="GO:0005525">
    <property type="term" value="F:GTP binding"/>
    <property type="evidence" value="ECO:0007669"/>
    <property type="project" value="UniProtKB-KW"/>
</dbReference>
<feature type="domain" description="Nucleotidyl transferase" evidence="9">
    <location>
        <begin position="213"/>
        <end position="330"/>
    </location>
</feature>
<evidence type="ECO:0000313" key="12">
    <source>
        <dbReference type="EMBL" id="ORJ52859.1"/>
    </source>
</evidence>
<keyword evidence="6" id="KW-0342">GTP-binding</keyword>
<evidence type="ECO:0000259" key="10">
    <source>
        <dbReference type="Pfam" id="PF01050"/>
    </source>
</evidence>
<evidence type="ECO:0000256" key="7">
    <source>
        <dbReference type="ARBA" id="ARBA00047343"/>
    </source>
</evidence>
<dbReference type="Pfam" id="PF01050">
    <property type="entry name" value="MannoseP_isomer"/>
    <property type="match status" value="1"/>
</dbReference>
<sequence length="513" mass="55337">MILPVILSGGAGTRLWPLSRELYPKQLLPLCGEQTMLQQTAARLDGLTDIAAPLVICNEAHRFLVAEQLRADGCGHSGIILEPVGRNTAPAVAVAALRATADGDDPLLLILPADHVIADIPAFQAAVEAGRAVAGEGQLVTFGIVPDRPETGYGYIRAGEPLEWRSEARGARREEDRETGAGEMLDVRCKTQSQNHQDTSHISHLTSPTTACAVAAFVEKPDAATAQSYLDAGGYYWNSGMFLFRASVYLEELEKFNPGMLAACRAAHGSLTADLDFLRLGSEAFAACPADSIDYAVMEKTENAAVIPLSAGWNDVGSFSALWEVGEQDAAGNVCHGDVLTEDARGCLLHAGSRMIAAVGTRDLVVVETADAVLVADKGRVQEVKQIVSRLKEEQRGEALLHRRVNRPWGAYEGVDAGERFQVKRITVNPGASLSLQKHHHRAEHWIVVSGTARVTCGDQVLTLTENQSTYIPLGEVHRLENPGQIPLQIIEVQSGSYLGEDDIVRIEDDYGR</sequence>
<dbReference type="SUPFAM" id="SSF51182">
    <property type="entry name" value="RmlC-like cupins"/>
    <property type="match status" value="1"/>
</dbReference>
<keyword evidence="4 12" id="KW-0548">Nucleotidyltransferase</keyword>
<organism evidence="12 13">
    <name type="scientific">Geothermobacter hydrogeniphilus</name>
    <dbReference type="NCBI Taxonomy" id="1969733"/>
    <lineage>
        <taxon>Bacteria</taxon>
        <taxon>Pseudomonadati</taxon>
        <taxon>Thermodesulfobacteriota</taxon>
        <taxon>Desulfuromonadia</taxon>
        <taxon>Desulfuromonadales</taxon>
        <taxon>Geothermobacteraceae</taxon>
        <taxon>Geothermobacter</taxon>
    </lineage>
</organism>
<dbReference type="InterPro" id="IPR051161">
    <property type="entry name" value="Mannose-6P_isomerase_type2"/>
</dbReference>
<keyword evidence="3 12" id="KW-0808">Transferase</keyword>
<name>A0A1X0XIW7_9BACT</name>
<gene>
    <name evidence="12" type="ORF">B5V00_16605</name>
</gene>
<dbReference type="PANTHER" id="PTHR46390:SF1">
    <property type="entry name" value="MANNOSE-1-PHOSPHATE GUANYLYLTRANSFERASE"/>
    <property type="match status" value="1"/>
</dbReference>
<keyword evidence="12" id="KW-0413">Isomerase</keyword>
<dbReference type="InterPro" id="IPR014710">
    <property type="entry name" value="RmlC-like_jellyroll"/>
</dbReference>
<evidence type="ECO:0000259" key="11">
    <source>
        <dbReference type="Pfam" id="PF22640"/>
    </source>
</evidence>
<evidence type="ECO:0000259" key="9">
    <source>
        <dbReference type="Pfam" id="PF00483"/>
    </source>
</evidence>
<evidence type="ECO:0000256" key="6">
    <source>
        <dbReference type="ARBA" id="ARBA00023134"/>
    </source>
</evidence>
<proteinExistence type="inferred from homology"/>
<dbReference type="RefSeq" id="WP_216355507.1">
    <property type="nucleotide sequence ID" value="NZ_NAAD01000045.1"/>
</dbReference>
<dbReference type="InterPro" id="IPR029044">
    <property type="entry name" value="Nucleotide-diphossugar_trans"/>
</dbReference>
<dbReference type="GO" id="GO:0009298">
    <property type="term" value="P:GDP-mannose biosynthetic process"/>
    <property type="evidence" value="ECO:0007669"/>
    <property type="project" value="TreeGrafter"/>
</dbReference>
<dbReference type="NCBIfam" id="TIGR01479">
    <property type="entry name" value="GMP_PMI"/>
    <property type="match status" value="1"/>
</dbReference>
<comment type="catalytic activity">
    <reaction evidence="7">
        <text>alpha-D-mannose 1-phosphate + GTP + H(+) = GDP-alpha-D-mannose + diphosphate</text>
        <dbReference type="Rhea" id="RHEA:15229"/>
        <dbReference type="ChEBI" id="CHEBI:15378"/>
        <dbReference type="ChEBI" id="CHEBI:33019"/>
        <dbReference type="ChEBI" id="CHEBI:37565"/>
        <dbReference type="ChEBI" id="CHEBI:57527"/>
        <dbReference type="ChEBI" id="CHEBI:58409"/>
        <dbReference type="EC" id="2.7.7.13"/>
    </reaction>
</comment>
<dbReference type="Pfam" id="PF22640">
    <property type="entry name" value="ManC_GMP_beta-helix"/>
    <property type="match status" value="1"/>
</dbReference>
<dbReference type="Gene3D" id="2.60.120.10">
    <property type="entry name" value="Jelly Rolls"/>
    <property type="match status" value="1"/>
</dbReference>
<evidence type="ECO:0000256" key="2">
    <source>
        <dbReference type="ARBA" id="ARBA00012387"/>
    </source>
</evidence>
<evidence type="ECO:0000256" key="3">
    <source>
        <dbReference type="ARBA" id="ARBA00022679"/>
    </source>
</evidence>
<dbReference type="InterPro" id="IPR001538">
    <property type="entry name" value="Man6P_isomerase-2_C"/>
</dbReference>
<dbReference type="STRING" id="1969733.B5V00_16605"/>
<dbReference type="AlphaFoldDB" id="A0A1X0XIW7"/>
<comment type="caution">
    <text evidence="12">The sequence shown here is derived from an EMBL/GenBank/DDBJ whole genome shotgun (WGS) entry which is preliminary data.</text>
</comment>
<dbReference type="CDD" id="cd02213">
    <property type="entry name" value="cupin_PMI_typeII_C"/>
    <property type="match status" value="1"/>
</dbReference>
<dbReference type="GO" id="GO:0000271">
    <property type="term" value="P:polysaccharide biosynthetic process"/>
    <property type="evidence" value="ECO:0007669"/>
    <property type="project" value="InterPro"/>
</dbReference>
<dbReference type="FunFam" id="2.60.120.10:FF:000032">
    <property type="entry name" value="Mannose-1-phosphate guanylyltransferase/mannose-6-phosphate isomerase"/>
    <property type="match status" value="1"/>
</dbReference>
<dbReference type="Pfam" id="PF00483">
    <property type="entry name" value="NTP_transferase"/>
    <property type="match status" value="2"/>
</dbReference>
<dbReference type="InterPro" id="IPR006375">
    <property type="entry name" value="Man1P_GuaTrfase/Man6P_Isoase"/>
</dbReference>
<evidence type="ECO:0000256" key="4">
    <source>
        <dbReference type="ARBA" id="ARBA00022695"/>
    </source>
</evidence>
<dbReference type="GO" id="GO:0004475">
    <property type="term" value="F:mannose-1-phosphate guanylyltransferase (GTP) activity"/>
    <property type="evidence" value="ECO:0007669"/>
    <property type="project" value="UniProtKB-EC"/>
</dbReference>
<evidence type="ECO:0000313" key="13">
    <source>
        <dbReference type="Proteomes" id="UP000193136"/>
    </source>
</evidence>
<evidence type="ECO:0000256" key="8">
    <source>
        <dbReference type="RuleBase" id="RU004190"/>
    </source>
</evidence>
<feature type="domain" description="Mannose-6-phosphate isomerase type II C-terminal" evidence="10">
    <location>
        <begin position="396"/>
        <end position="509"/>
    </location>
</feature>
<dbReference type="EMBL" id="NAAD01000045">
    <property type="protein sequence ID" value="ORJ52859.1"/>
    <property type="molecule type" value="Genomic_DNA"/>
</dbReference>
<protein>
    <recommendedName>
        <fullName evidence="2">mannose-1-phosphate guanylyltransferase</fullName>
        <ecNumber evidence="2">2.7.7.13</ecNumber>
    </recommendedName>
</protein>
<dbReference type="Gene3D" id="3.90.550.10">
    <property type="entry name" value="Spore Coat Polysaccharide Biosynthesis Protein SpsA, Chain A"/>
    <property type="match status" value="1"/>
</dbReference>
<dbReference type="CDD" id="cd02509">
    <property type="entry name" value="GDP-M1P_Guanylyltransferase"/>
    <property type="match status" value="1"/>
</dbReference>
<dbReference type="GO" id="GO:0016853">
    <property type="term" value="F:isomerase activity"/>
    <property type="evidence" value="ECO:0007669"/>
    <property type="project" value="UniProtKB-KW"/>
</dbReference>
<dbReference type="InterPro" id="IPR011051">
    <property type="entry name" value="RmlC_Cupin_sf"/>
</dbReference>
<dbReference type="InterPro" id="IPR005835">
    <property type="entry name" value="NTP_transferase_dom"/>
</dbReference>
<comment type="similarity">
    <text evidence="1 8">Belongs to the mannose-6-phosphate isomerase type 2 family.</text>
</comment>
<dbReference type="EC" id="2.7.7.13" evidence="2"/>
<feature type="domain" description="MannoseP isomerase/GMP-like beta-helix" evidence="11">
    <location>
        <begin position="340"/>
        <end position="391"/>
    </location>
</feature>
<keyword evidence="5" id="KW-0547">Nucleotide-binding</keyword>
<dbReference type="PANTHER" id="PTHR46390">
    <property type="entry name" value="MANNOSE-1-PHOSPHATE GUANYLYLTRANSFERASE"/>
    <property type="match status" value="1"/>
</dbReference>
<evidence type="ECO:0000256" key="5">
    <source>
        <dbReference type="ARBA" id="ARBA00022741"/>
    </source>
</evidence>
<dbReference type="InterPro" id="IPR049577">
    <property type="entry name" value="GMPP_N"/>
</dbReference>
<dbReference type="InterPro" id="IPR054566">
    <property type="entry name" value="ManC/GMP-like_b-helix"/>
</dbReference>
<accession>A0A1X0XIW7</accession>
<reference evidence="12 13" key="1">
    <citation type="submission" date="2017-03" db="EMBL/GenBank/DDBJ databases">
        <title>Genome sequence of Geothermobacter sp. EPR-M, Deep-Sea Iron Reducer.</title>
        <authorList>
            <person name="Tully B."/>
            <person name="Savalia P."/>
            <person name="Abuyen K."/>
            <person name="Baughan C."/>
            <person name="Romero E."/>
            <person name="Ronkowski C."/>
            <person name="Torres B."/>
            <person name="Tremblay J."/>
            <person name="Trujillo A."/>
            <person name="Tyler M."/>
            <person name="Perez-Rodriguez I."/>
            <person name="Amend J."/>
        </authorList>
    </citation>
    <scope>NUCLEOTIDE SEQUENCE [LARGE SCALE GENOMIC DNA]</scope>
    <source>
        <strain evidence="12 13">EPR-M</strain>
    </source>
</reference>
<feature type="domain" description="Nucleotidyl transferase" evidence="9">
    <location>
        <begin position="4"/>
        <end position="160"/>
    </location>
</feature>
<keyword evidence="13" id="KW-1185">Reference proteome</keyword>
<dbReference type="SUPFAM" id="SSF53448">
    <property type="entry name" value="Nucleotide-diphospho-sugar transferases"/>
    <property type="match status" value="1"/>
</dbReference>